<dbReference type="AlphaFoldDB" id="X0XDK0"/>
<organism evidence="1">
    <name type="scientific">marine sediment metagenome</name>
    <dbReference type="NCBI Taxonomy" id="412755"/>
    <lineage>
        <taxon>unclassified sequences</taxon>
        <taxon>metagenomes</taxon>
        <taxon>ecological metagenomes</taxon>
    </lineage>
</organism>
<dbReference type="EMBL" id="BARS01042354">
    <property type="protein sequence ID" value="GAG41274.1"/>
    <property type="molecule type" value="Genomic_DNA"/>
</dbReference>
<feature type="non-terminal residue" evidence="1">
    <location>
        <position position="1"/>
    </location>
</feature>
<reference evidence="1" key="1">
    <citation type="journal article" date="2014" name="Front. Microbiol.">
        <title>High frequency of phylogenetically diverse reductive dehalogenase-homologous genes in deep subseafloor sedimentary metagenomes.</title>
        <authorList>
            <person name="Kawai M."/>
            <person name="Futagami T."/>
            <person name="Toyoda A."/>
            <person name="Takaki Y."/>
            <person name="Nishi S."/>
            <person name="Hori S."/>
            <person name="Arai W."/>
            <person name="Tsubouchi T."/>
            <person name="Morono Y."/>
            <person name="Uchiyama I."/>
            <person name="Ito T."/>
            <person name="Fujiyama A."/>
            <person name="Inagaki F."/>
            <person name="Takami H."/>
        </authorList>
    </citation>
    <scope>NUCLEOTIDE SEQUENCE</scope>
    <source>
        <strain evidence="1">Expedition CK06-06</strain>
    </source>
</reference>
<sequence length="128" mass="14276">DGISLTIKRYALYTSNLLAALARIGGAGNYDSEIPVTNDVVNNTQDVNKYVSLIQQVRPLDIYQMYVSPVTGQIIFGRIFEECWFSSLGEEIPTAETNEPIMENGEMKAVRVRPFFTLEGEIEVGINP</sequence>
<name>X0XDK0_9ZZZZ</name>
<evidence type="ECO:0000313" key="1">
    <source>
        <dbReference type="EMBL" id="GAG41274.1"/>
    </source>
</evidence>
<proteinExistence type="predicted"/>
<accession>X0XDK0</accession>
<gene>
    <name evidence="1" type="ORF">S01H1_64269</name>
</gene>
<protein>
    <submittedName>
        <fullName evidence="1">Uncharacterized protein</fullName>
    </submittedName>
</protein>
<comment type="caution">
    <text evidence="1">The sequence shown here is derived from an EMBL/GenBank/DDBJ whole genome shotgun (WGS) entry which is preliminary data.</text>
</comment>